<feature type="region of interest" description="Disordered" evidence="1">
    <location>
        <begin position="1"/>
        <end position="52"/>
    </location>
</feature>
<feature type="compositionally biased region" description="Basic residues" evidence="1">
    <location>
        <begin position="110"/>
        <end position="122"/>
    </location>
</feature>
<evidence type="ECO:0000256" key="1">
    <source>
        <dbReference type="SAM" id="MobiDB-lite"/>
    </source>
</evidence>
<feature type="domain" description="Fungal-type protein kinase" evidence="2">
    <location>
        <begin position="404"/>
        <end position="735"/>
    </location>
</feature>
<dbReference type="InterPro" id="IPR040976">
    <property type="entry name" value="Pkinase_fungal"/>
</dbReference>
<feature type="compositionally biased region" description="Gly residues" evidence="1">
    <location>
        <begin position="129"/>
        <end position="142"/>
    </location>
</feature>
<evidence type="ECO:0000259" key="2">
    <source>
        <dbReference type="Pfam" id="PF17667"/>
    </source>
</evidence>
<protein>
    <recommendedName>
        <fullName evidence="2">Fungal-type protein kinase domain-containing protein</fullName>
    </recommendedName>
</protein>
<dbReference type="PANTHER" id="PTHR38248:SF2">
    <property type="entry name" value="FUNK1 11"/>
    <property type="match status" value="1"/>
</dbReference>
<organism evidence="3 4">
    <name type="scientific">Marasmius tenuissimus</name>
    <dbReference type="NCBI Taxonomy" id="585030"/>
    <lineage>
        <taxon>Eukaryota</taxon>
        <taxon>Fungi</taxon>
        <taxon>Dikarya</taxon>
        <taxon>Basidiomycota</taxon>
        <taxon>Agaricomycotina</taxon>
        <taxon>Agaricomycetes</taxon>
        <taxon>Agaricomycetidae</taxon>
        <taxon>Agaricales</taxon>
        <taxon>Marasmiineae</taxon>
        <taxon>Marasmiaceae</taxon>
        <taxon>Marasmius</taxon>
    </lineage>
</organism>
<dbReference type="PANTHER" id="PTHR38248">
    <property type="entry name" value="FUNK1 6"/>
    <property type="match status" value="1"/>
</dbReference>
<keyword evidence="4" id="KW-1185">Reference proteome</keyword>
<feature type="domain" description="Fungal-type protein kinase" evidence="2">
    <location>
        <begin position="251"/>
        <end position="342"/>
    </location>
</feature>
<comment type="caution">
    <text evidence="3">The sequence shown here is derived from an EMBL/GenBank/DDBJ whole genome shotgun (WGS) entry which is preliminary data.</text>
</comment>
<dbReference type="Proteomes" id="UP001437256">
    <property type="component" value="Unassembled WGS sequence"/>
</dbReference>
<feature type="region of interest" description="Disordered" evidence="1">
    <location>
        <begin position="100"/>
        <end position="156"/>
    </location>
</feature>
<accession>A0ABR2ZS43</accession>
<dbReference type="EMBL" id="JBBXMP010000070">
    <property type="protein sequence ID" value="KAL0063937.1"/>
    <property type="molecule type" value="Genomic_DNA"/>
</dbReference>
<feature type="compositionally biased region" description="Low complexity" evidence="1">
    <location>
        <begin position="1"/>
        <end position="10"/>
    </location>
</feature>
<proteinExistence type="predicted"/>
<evidence type="ECO:0000313" key="4">
    <source>
        <dbReference type="Proteomes" id="UP001437256"/>
    </source>
</evidence>
<feature type="region of interest" description="Disordered" evidence="1">
    <location>
        <begin position="542"/>
        <end position="566"/>
    </location>
</feature>
<gene>
    <name evidence="3" type="ORF">AAF712_009127</name>
</gene>
<reference evidence="3 4" key="1">
    <citation type="submission" date="2024-05" db="EMBL/GenBank/DDBJ databases">
        <title>A draft genome resource for the thread blight pathogen Marasmius tenuissimus strain MS-2.</title>
        <authorList>
            <person name="Yulfo-Soto G.E."/>
            <person name="Baruah I.K."/>
            <person name="Amoako-Attah I."/>
            <person name="Bukari Y."/>
            <person name="Meinhardt L.W."/>
            <person name="Bailey B.A."/>
            <person name="Cohen S.P."/>
        </authorList>
    </citation>
    <scope>NUCLEOTIDE SEQUENCE [LARGE SCALE GENOMIC DNA]</scope>
    <source>
        <strain evidence="3 4">MS-2</strain>
    </source>
</reference>
<name>A0ABR2ZS43_9AGAR</name>
<sequence length="951" mass="107407">MQTSKSSDPGSSGGSKRKVDSSLDQTSQFQPTPHSSSPRRPANIETPPTDLDDARKTLLKQYGCVAEKSVSKFLDDHVPHVANAVVEQVMVKLKEEVKLRTKETSETGTRSRKTGMRSRGTKGRVTGMRGRGAGTKGRGRGAGTRSRGRGAGTRNCDLPAQSQEKYFPLTPTGQVSGYTTGSPARKKVPEVQAFGPLYDLIEAILELAAKLNGCCWVTHSTRQDHLSGEKPNSSRPDSYLHLIPSILKVLGWEQLLCTGEVKKKRTSKTELDNWAKVLWSMHHIMRNDPCRLFTFGYSMEDDQARLWYHARSGVFVSEPFNWIKDPKPLVTLILALTLVKSEHFSPVAHQDLQAREAPLCASQSQDEVTQVADESITFLDSYPTATNDSNEVDRLYANHSEYLERIGIDSKMKRVDVAGNIQYEITVAGTVFVTEEILCDFKADYATGRCTRVWVVYMKGNSDVKFVLKDVWLEKDAEVEGDKLKRLKELVDQDEQPHGIPVKDWHRDHLLHMHTDEKLGQRVLGVRGRHKAIHLNDKSWNAMSSSVHSGSQRAESRGGPSQLSPVQESYVFDAPDRFHYRIVFKGKMTRLESAPCRKAASEVAVGILRACWVFWIYRMMHRDVSSWNAYWDPKSRTGRLGDYDYLISYGIPGTGTMKTGTPHFWSIEVEQQRYMHYQEITIDQNDILAGIVSKKSEAGKQGAQSTPGEQLKPASIFQHNLLHDLESVFWVSLWTYLFLVDKDSGQNDGEDVEANEKRRQFYKETFPLGSSEAMLKRSTFLGRQAGNGNDLFRRYSPITNNEVIHRVIEQHCDNLRRGIILYFQNIEKELVSYSNTPATSIGPLIPYTHDTFNEALDTLHQGLDAFAKSMGGYDCFPVSPLSQYQYVLTSQGGPTVLQRWKDDDDDDGNDDDNDDNDDDEYYIIPSAEEWERPPAGSTSFSRTSNKRRKRT</sequence>
<feature type="compositionally biased region" description="Acidic residues" evidence="1">
    <location>
        <begin position="903"/>
        <end position="921"/>
    </location>
</feature>
<feature type="compositionally biased region" description="Polar residues" evidence="1">
    <location>
        <begin position="22"/>
        <end position="38"/>
    </location>
</feature>
<evidence type="ECO:0000313" key="3">
    <source>
        <dbReference type="EMBL" id="KAL0063937.1"/>
    </source>
</evidence>
<dbReference type="Pfam" id="PF17667">
    <property type="entry name" value="Pkinase_fungal"/>
    <property type="match status" value="2"/>
</dbReference>
<feature type="region of interest" description="Disordered" evidence="1">
    <location>
        <begin position="897"/>
        <end position="951"/>
    </location>
</feature>